<sequence length="683" mass="75767">MILHLALLALLVLFGFASPLRASAQSDTPSGSSRHDLRAEEDTLGIAKEEETVVTASRHAQRISEAPSNVYVITDDDIRMSGAIDLPTVLRRVPGLEVMQMSASEFNVSARGNNQTVANKMLVLIDGRSIYLDIQGALFWKVIPITLPEIKRIEVLKGPASALYGFNAFDGVINIITKTPQEMKGTTLQFGGGEYGTITASATQAGSVDKFGYRLSVGHDQTNQWRNRDALSFRSDRFNALTEYRLSPESRVFLEGGLVDANRNEGPFTNTVTPLTPAVDGFGRVGYERKNFFVRAFYRKFTSDSNVLTFPTLAAFGPGGTSNLRVTSRDGNPIRSTKADTVDIEAQHALEFGSVDRLTYGVNYRHNMLSDNWIDQFSREDRLGLYVQNEWMPTNQVTLVTGLRYDLHTEIPGTISPRAALIYRPAENHTFRAAISLAYRQPTLTETHNDILQTTTLFGVPCLPFAVPPPCPLPIKGSSNLSPEQIISYELGYQGWFLRHRLRARADVFFNHISDLIEPETRGNTVVFVNNQGAADIYGGELGLEFRATSWLSGFANYSIQEIGQSINTEIRRAAPRFKFNAGLQGDWENGINGEVVYHYYGSATYPISTAFSDLSGPPLNVPLLNPMVGSYSLLNIRVGYRFWKDRAEAAVSAFNALNDRHQEHPLGETIGSRVMGWLTLRL</sequence>
<dbReference type="Proteomes" id="UP001179121">
    <property type="component" value="Chromosome"/>
</dbReference>
<dbReference type="SUPFAM" id="SSF56935">
    <property type="entry name" value="Porins"/>
    <property type="match status" value="1"/>
</dbReference>
<dbReference type="AlphaFoldDB" id="A0AA86T9N7"/>
<proteinExistence type="inferred from homology"/>
<dbReference type="GO" id="GO:0009279">
    <property type="term" value="C:cell outer membrane"/>
    <property type="evidence" value="ECO:0007669"/>
    <property type="project" value="UniProtKB-SubCell"/>
</dbReference>
<evidence type="ECO:0000256" key="2">
    <source>
        <dbReference type="ARBA" id="ARBA00022448"/>
    </source>
</evidence>
<evidence type="ECO:0000256" key="11">
    <source>
        <dbReference type="RuleBase" id="RU003357"/>
    </source>
</evidence>
<evidence type="ECO:0000256" key="1">
    <source>
        <dbReference type="ARBA" id="ARBA00004571"/>
    </source>
</evidence>
<dbReference type="PANTHER" id="PTHR30069:SF29">
    <property type="entry name" value="HEMOGLOBIN AND HEMOGLOBIN-HAPTOGLOBIN-BINDING PROTEIN 1-RELATED"/>
    <property type="match status" value="1"/>
</dbReference>
<evidence type="ECO:0000259" key="13">
    <source>
        <dbReference type="Pfam" id="PF00593"/>
    </source>
</evidence>
<keyword evidence="2 10" id="KW-0813">Transport</keyword>
<dbReference type="GO" id="GO:0015344">
    <property type="term" value="F:siderophore uptake transmembrane transporter activity"/>
    <property type="evidence" value="ECO:0007669"/>
    <property type="project" value="TreeGrafter"/>
</dbReference>
<dbReference type="Gene3D" id="2.170.130.10">
    <property type="entry name" value="TonB-dependent receptor, plug domain"/>
    <property type="match status" value="1"/>
</dbReference>
<name>A0AA86T9N7_9BACT</name>
<feature type="signal peptide" evidence="12">
    <location>
        <begin position="1"/>
        <end position="24"/>
    </location>
</feature>
<feature type="chain" id="PRO_5041690666" evidence="12">
    <location>
        <begin position="25"/>
        <end position="683"/>
    </location>
</feature>
<keyword evidence="4 10" id="KW-0812">Transmembrane</keyword>
<dbReference type="Pfam" id="PF07715">
    <property type="entry name" value="Plug"/>
    <property type="match status" value="1"/>
</dbReference>
<dbReference type="InterPro" id="IPR000531">
    <property type="entry name" value="Beta-barrel_TonB"/>
</dbReference>
<dbReference type="GO" id="GO:0044718">
    <property type="term" value="P:siderophore transmembrane transport"/>
    <property type="evidence" value="ECO:0007669"/>
    <property type="project" value="TreeGrafter"/>
</dbReference>
<evidence type="ECO:0000313" key="16">
    <source>
        <dbReference type="Proteomes" id="UP001179121"/>
    </source>
</evidence>
<evidence type="ECO:0000256" key="4">
    <source>
        <dbReference type="ARBA" id="ARBA00022692"/>
    </source>
</evidence>
<evidence type="ECO:0000256" key="9">
    <source>
        <dbReference type="ARBA" id="ARBA00023237"/>
    </source>
</evidence>
<evidence type="ECO:0000256" key="5">
    <source>
        <dbReference type="ARBA" id="ARBA00022729"/>
    </source>
</evidence>
<evidence type="ECO:0000256" key="3">
    <source>
        <dbReference type="ARBA" id="ARBA00022452"/>
    </source>
</evidence>
<accession>A0AA86T9N7</accession>
<dbReference type="Gene3D" id="2.40.170.20">
    <property type="entry name" value="TonB-dependent receptor, beta-barrel domain"/>
    <property type="match status" value="1"/>
</dbReference>
<evidence type="ECO:0000256" key="6">
    <source>
        <dbReference type="ARBA" id="ARBA00023077"/>
    </source>
</evidence>
<feature type="domain" description="TonB-dependent receptor-like beta-barrel" evidence="13">
    <location>
        <begin position="241"/>
        <end position="650"/>
    </location>
</feature>
<keyword evidence="9 10" id="KW-0998">Cell outer membrane</keyword>
<keyword evidence="7 10" id="KW-0472">Membrane</keyword>
<dbReference type="InterPro" id="IPR039426">
    <property type="entry name" value="TonB-dep_rcpt-like"/>
</dbReference>
<dbReference type="CDD" id="cd01347">
    <property type="entry name" value="ligand_gated_channel"/>
    <property type="match status" value="1"/>
</dbReference>
<dbReference type="InterPro" id="IPR012910">
    <property type="entry name" value="Plug_dom"/>
</dbReference>
<feature type="domain" description="TonB-dependent receptor plug" evidence="14">
    <location>
        <begin position="63"/>
        <end position="172"/>
    </location>
</feature>
<evidence type="ECO:0000259" key="14">
    <source>
        <dbReference type="Pfam" id="PF07715"/>
    </source>
</evidence>
<keyword evidence="8 15" id="KW-0675">Receptor</keyword>
<evidence type="ECO:0000256" key="8">
    <source>
        <dbReference type="ARBA" id="ARBA00023170"/>
    </source>
</evidence>
<dbReference type="EMBL" id="OX365700">
    <property type="protein sequence ID" value="CAI4030428.1"/>
    <property type="molecule type" value="Genomic_DNA"/>
</dbReference>
<keyword evidence="16" id="KW-1185">Reference proteome</keyword>
<organism evidence="15 16">
    <name type="scientific">Nitrospira tepida</name>
    <dbReference type="NCBI Taxonomy" id="2973512"/>
    <lineage>
        <taxon>Bacteria</taxon>
        <taxon>Pseudomonadati</taxon>
        <taxon>Nitrospirota</taxon>
        <taxon>Nitrospiria</taxon>
        <taxon>Nitrospirales</taxon>
        <taxon>Nitrospiraceae</taxon>
        <taxon>Nitrospira</taxon>
    </lineage>
</organism>
<evidence type="ECO:0000256" key="7">
    <source>
        <dbReference type="ARBA" id="ARBA00023136"/>
    </source>
</evidence>
<evidence type="ECO:0000256" key="12">
    <source>
        <dbReference type="SAM" id="SignalP"/>
    </source>
</evidence>
<keyword evidence="5 12" id="KW-0732">Signal</keyword>
<dbReference type="RefSeq" id="WP_289267417.1">
    <property type="nucleotide sequence ID" value="NZ_OX365700.1"/>
</dbReference>
<reference evidence="15" key="1">
    <citation type="submission" date="2022-10" db="EMBL/GenBank/DDBJ databases">
        <authorList>
            <person name="Koch H."/>
        </authorList>
    </citation>
    <scope>NUCLEOTIDE SEQUENCE</scope>
    <source>
        <strain evidence="15">DNF</strain>
    </source>
</reference>
<dbReference type="PROSITE" id="PS52016">
    <property type="entry name" value="TONB_DEPENDENT_REC_3"/>
    <property type="match status" value="1"/>
</dbReference>
<comment type="subcellular location">
    <subcellularLocation>
        <location evidence="1 10">Cell outer membrane</location>
        <topology evidence="1 10">Multi-pass membrane protein</topology>
    </subcellularLocation>
</comment>
<dbReference type="InterPro" id="IPR036942">
    <property type="entry name" value="Beta-barrel_TonB_sf"/>
</dbReference>
<comment type="similarity">
    <text evidence="10 11">Belongs to the TonB-dependent receptor family.</text>
</comment>
<keyword evidence="6 11" id="KW-0798">TonB box</keyword>
<protein>
    <submittedName>
        <fullName evidence="15">TonB-dependent receptor</fullName>
    </submittedName>
</protein>
<dbReference type="PANTHER" id="PTHR30069">
    <property type="entry name" value="TONB-DEPENDENT OUTER MEMBRANE RECEPTOR"/>
    <property type="match status" value="1"/>
</dbReference>
<evidence type="ECO:0000313" key="15">
    <source>
        <dbReference type="EMBL" id="CAI4030428.1"/>
    </source>
</evidence>
<gene>
    <name evidence="15" type="ORF">DNFV4_00856</name>
</gene>
<evidence type="ECO:0000256" key="10">
    <source>
        <dbReference type="PROSITE-ProRule" id="PRU01360"/>
    </source>
</evidence>
<dbReference type="Pfam" id="PF00593">
    <property type="entry name" value="TonB_dep_Rec_b-barrel"/>
    <property type="match status" value="1"/>
</dbReference>
<dbReference type="KEGG" id="nti:DNFV4_00856"/>
<dbReference type="InterPro" id="IPR037066">
    <property type="entry name" value="Plug_dom_sf"/>
</dbReference>
<keyword evidence="3 10" id="KW-1134">Transmembrane beta strand</keyword>